<keyword evidence="1 2" id="KW-0690">Ribosome biogenesis</keyword>
<comment type="subunit">
    <text evidence="2">Monomer. Binds 30S ribosomal subunits, but not 50S ribosomal subunits or 70S ribosomes.</text>
</comment>
<comment type="function">
    <text evidence="2">One of several proteins that assist in the late maturation steps of the functional core of the 30S ribosomal subunit. Associates with free 30S ribosomal subunits (but not with 30S subunits that are part of 70S ribosomes or polysomes). Required for efficient processing of 16S rRNA. May interact with the 5'-terminal helix region of 16S rRNA.</text>
</comment>
<evidence type="ECO:0000313" key="3">
    <source>
        <dbReference type="EMBL" id="AEZ60161.1"/>
    </source>
</evidence>
<dbReference type="SMR" id="A0AAU8PY56"/>
<gene>
    <name evidence="2 3" type="primary">rbfA</name>
    <name evidence="3" type="ordered locus">TPEGAU_0890</name>
</gene>
<dbReference type="SUPFAM" id="SSF89919">
    <property type="entry name" value="Ribosome-binding factor A, RbfA"/>
    <property type="match status" value="1"/>
</dbReference>
<comment type="similarity">
    <text evidence="2">Belongs to the RbfA family.</text>
</comment>
<evidence type="ECO:0000313" key="4">
    <source>
        <dbReference type="Proteomes" id="UP000008192"/>
    </source>
</evidence>
<dbReference type="NCBIfam" id="TIGR00082">
    <property type="entry name" value="rbfA"/>
    <property type="match status" value="1"/>
</dbReference>
<dbReference type="GO" id="GO:0005829">
    <property type="term" value="C:cytosol"/>
    <property type="evidence" value="ECO:0007669"/>
    <property type="project" value="TreeGrafter"/>
</dbReference>
<dbReference type="InterPro" id="IPR015946">
    <property type="entry name" value="KH_dom-like_a/b"/>
</dbReference>
<comment type="subcellular location">
    <subcellularLocation>
        <location evidence="2">Cytoplasm</location>
    </subcellularLocation>
</comment>
<dbReference type="AlphaFoldDB" id="A0AAU8PY56"/>
<dbReference type="PANTHER" id="PTHR33515:SF1">
    <property type="entry name" value="RIBOSOME-BINDING FACTOR A, CHLOROPLASTIC-RELATED"/>
    <property type="match status" value="1"/>
</dbReference>
<accession>A0AAU8PY56</accession>
<keyword evidence="2" id="KW-0963">Cytoplasm</keyword>
<reference evidence="4" key="1">
    <citation type="journal article" date="2012" name="PLoS Negl. Trop. Dis.">
        <title>Whole genome sequences of three Treponema pallidum ssp. pertenue strains: yaws and syphilis treponemes differ in less than 0.2% of the genome sequence.</title>
        <authorList>
            <person name="Cejkova D."/>
            <person name="Zobanikova M."/>
            <person name="Chen L."/>
            <person name="Pospisilova P."/>
            <person name="Strouhal M."/>
            <person name="Qin X."/>
            <person name="Mikalova L."/>
            <person name="Norris S.J."/>
            <person name="Muzny D.M."/>
            <person name="Gibbs R.A."/>
            <person name="Fulton L.L."/>
            <person name="Sodergren E."/>
            <person name="Weinstock G.M."/>
            <person name="Smajs D."/>
        </authorList>
    </citation>
    <scope>NUCLEOTIDE SEQUENCE [LARGE SCALE GENOMIC DNA]</scope>
    <source>
        <strain evidence="4">Gauthier</strain>
    </source>
</reference>
<proteinExistence type="inferred from homology"/>
<dbReference type="Proteomes" id="UP000008192">
    <property type="component" value="Chromosome"/>
</dbReference>
<dbReference type="EMBL" id="CP002376">
    <property type="protein sequence ID" value="AEZ60161.1"/>
    <property type="molecule type" value="Genomic_DNA"/>
</dbReference>
<dbReference type="Gene3D" id="3.30.300.20">
    <property type="match status" value="1"/>
</dbReference>
<protein>
    <recommendedName>
        <fullName evidence="2">Ribosome-binding factor A</fullName>
    </recommendedName>
</protein>
<evidence type="ECO:0000256" key="1">
    <source>
        <dbReference type="ARBA" id="ARBA00022517"/>
    </source>
</evidence>
<dbReference type="InterPro" id="IPR000238">
    <property type="entry name" value="RbfA"/>
</dbReference>
<dbReference type="GO" id="GO:0043024">
    <property type="term" value="F:ribosomal small subunit binding"/>
    <property type="evidence" value="ECO:0007669"/>
    <property type="project" value="TreeGrafter"/>
</dbReference>
<evidence type="ECO:0000256" key="2">
    <source>
        <dbReference type="HAMAP-Rule" id="MF_00003"/>
    </source>
</evidence>
<dbReference type="InterPro" id="IPR023799">
    <property type="entry name" value="RbfA_dom_sf"/>
</dbReference>
<dbReference type="PANTHER" id="PTHR33515">
    <property type="entry name" value="RIBOSOME-BINDING FACTOR A, CHLOROPLASTIC-RELATED"/>
    <property type="match status" value="1"/>
</dbReference>
<dbReference type="GO" id="GO:0030490">
    <property type="term" value="P:maturation of SSU-rRNA"/>
    <property type="evidence" value="ECO:0007669"/>
    <property type="project" value="UniProtKB-UniRule"/>
</dbReference>
<dbReference type="RefSeq" id="WP_010882333.1">
    <property type="nucleotide sequence ID" value="NC_016843.1"/>
</dbReference>
<dbReference type="HAMAP" id="MF_00003">
    <property type="entry name" value="RbfA"/>
    <property type="match status" value="1"/>
</dbReference>
<sequence>MKQVSQLRVRKLGEHIRAEIAQLIMLGKIKDPRVSPFLSVNWVDVSGGMVCARVYVSSFMGKYKTKQGVQGLESAAGFIRSVLAKKLRLRQCPRLSFVYDESVRDGFSLSRKIDRLESGGVQTEHA</sequence>
<dbReference type="InterPro" id="IPR020053">
    <property type="entry name" value="Ribosome-bd_factorA_CS"/>
</dbReference>
<dbReference type="Pfam" id="PF02033">
    <property type="entry name" value="RBFA"/>
    <property type="match status" value="1"/>
</dbReference>
<dbReference type="KEGG" id="tpg:TPEGAU_0890"/>
<organism evidence="3 4">
    <name type="scientific">Treponema pallidum subsp. pertenue (strain Gauthier)</name>
    <dbReference type="NCBI Taxonomy" id="491080"/>
    <lineage>
        <taxon>Bacteria</taxon>
        <taxon>Pseudomonadati</taxon>
        <taxon>Spirochaetota</taxon>
        <taxon>Spirochaetia</taxon>
        <taxon>Spirochaetales</taxon>
        <taxon>Treponemataceae</taxon>
        <taxon>Treponema</taxon>
    </lineage>
</organism>
<name>A0AAU8PY56_TREPG</name>
<dbReference type="PROSITE" id="PS01319">
    <property type="entry name" value="RBFA"/>
    <property type="match status" value="1"/>
</dbReference>
<dbReference type="GeneID" id="93876644"/>